<dbReference type="GO" id="GO:0005759">
    <property type="term" value="C:mitochondrial matrix"/>
    <property type="evidence" value="ECO:0007669"/>
    <property type="project" value="TreeGrafter"/>
</dbReference>
<dbReference type="PANTHER" id="PTHR43648">
    <property type="entry name" value="ELECTRON TRANSFER FLAVOPROTEIN BETA SUBUNIT LYSINE METHYLTRANSFERASE"/>
    <property type="match status" value="1"/>
</dbReference>
<comment type="similarity">
    <text evidence="3">Belongs to the methyltransferase superfamily. ETFBKMT family.</text>
</comment>
<proteinExistence type="inferred from homology"/>
<dbReference type="InterPro" id="IPR029063">
    <property type="entry name" value="SAM-dependent_MTases_sf"/>
</dbReference>
<dbReference type="AlphaFoldDB" id="A0A024UWH7"/>
<dbReference type="eggNOG" id="ENOG502QUSY">
    <property type="taxonomic scope" value="Eukaryota"/>
</dbReference>
<dbReference type="GO" id="GO:0032259">
    <property type="term" value="P:methylation"/>
    <property type="evidence" value="ECO:0007669"/>
    <property type="project" value="UniProtKB-KW"/>
</dbReference>
<keyword evidence="2" id="KW-0808">Transferase</keyword>
<sequence>MMGQQIADEGQPNRDVGNSIFLAPHYVDGITKHSDMTQLDCDHLGFLRLQLITPKSPLYSASVEEAVQIAPFPDPFWGFCWPGSYAICRYILSNREVVRDKLVLDFAAGCGIASIVALQVGAASCIANDIDPWACSASLINAAANLSPSAFTSSFNVHDGNLVGSTLTSIHATMRHHASVPHDPVPSDWVVLAGDVCYEEPLASNVIQWLRALAGQGVNVLIGDPGRQFLPQSRLRPVASYELPPTIADGNFGLQPNGVVWTTQHDSATPLKDPLKSVN</sequence>
<dbReference type="RefSeq" id="XP_008861731.1">
    <property type="nucleotide sequence ID" value="XM_008863509.1"/>
</dbReference>
<gene>
    <name evidence="6" type="ORF">H310_00652</name>
</gene>
<dbReference type="InterPro" id="IPR050078">
    <property type="entry name" value="Ribosomal_L11_MeTrfase_PrmA"/>
</dbReference>
<evidence type="ECO:0000256" key="5">
    <source>
        <dbReference type="ARBA" id="ARBA00042266"/>
    </source>
</evidence>
<accession>A0A024UWH7</accession>
<dbReference type="Pfam" id="PF06325">
    <property type="entry name" value="PrmA"/>
    <property type="match status" value="1"/>
</dbReference>
<protein>
    <recommendedName>
        <fullName evidence="5">ETFB lysine methyltransferase</fullName>
    </recommendedName>
    <alternativeName>
        <fullName evidence="4">Protein N-lysine methyltransferase METTL20</fullName>
    </alternativeName>
</protein>
<evidence type="ECO:0000256" key="2">
    <source>
        <dbReference type="ARBA" id="ARBA00022679"/>
    </source>
</evidence>
<dbReference type="SUPFAM" id="SSF53335">
    <property type="entry name" value="S-adenosyl-L-methionine-dependent methyltransferases"/>
    <property type="match status" value="1"/>
</dbReference>
<dbReference type="STRING" id="157072.A0A024UWH7"/>
<evidence type="ECO:0000256" key="3">
    <source>
        <dbReference type="ARBA" id="ARBA00037932"/>
    </source>
</evidence>
<organism evidence="6">
    <name type="scientific">Aphanomyces invadans</name>
    <dbReference type="NCBI Taxonomy" id="157072"/>
    <lineage>
        <taxon>Eukaryota</taxon>
        <taxon>Sar</taxon>
        <taxon>Stramenopiles</taxon>
        <taxon>Oomycota</taxon>
        <taxon>Saprolegniomycetes</taxon>
        <taxon>Saprolegniales</taxon>
        <taxon>Verrucalvaceae</taxon>
        <taxon>Aphanomyces</taxon>
    </lineage>
</organism>
<name>A0A024UWH7_9STRA</name>
<dbReference type="VEuPathDB" id="FungiDB:H310_00652"/>
<keyword evidence="1" id="KW-0489">Methyltransferase</keyword>
<dbReference type="GeneID" id="20077702"/>
<dbReference type="GO" id="GO:0016279">
    <property type="term" value="F:protein-lysine N-methyltransferase activity"/>
    <property type="evidence" value="ECO:0007669"/>
    <property type="project" value="TreeGrafter"/>
</dbReference>
<dbReference type="PANTHER" id="PTHR43648:SF1">
    <property type="entry name" value="ELECTRON TRANSFER FLAVOPROTEIN BETA SUBUNIT LYSINE METHYLTRANSFERASE"/>
    <property type="match status" value="1"/>
</dbReference>
<dbReference type="Gene3D" id="3.40.50.150">
    <property type="entry name" value="Vaccinia Virus protein VP39"/>
    <property type="match status" value="1"/>
</dbReference>
<evidence type="ECO:0000313" key="6">
    <source>
        <dbReference type="EMBL" id="ETW10320.1"/>
    </source>
</evidence>
<dbReference type="EMBL" id="KI913952">
    <property type="protein sequence ID" value="ETW10320.1"/>
    <property type="molecule type" value="Genomic_DNA"/>
</dbReference>
<evidence type="ECO:0000256" key="1">
    <source>
        <dbReference type="ARBA" id="ARBA00022603"/>
    </source>
</evidence>
<reference evidence="6" key="1">
    <citation type="submission" date="2013-12" db="EMBL/GenBank/DDBJ databases">
        <title>The Genome Sequence of Aphanomyces invadans NJM9701.</title>
        <authorList>
            <consortium name="The Broad Institute Genomics Platform"/>
            <person name="Russ C."/>
            <person name="Tyler B."/>
            <person name="van West P."/>
            <person name="Dieguez-Uribeondo J."/>
            <person name="Young S.K."/>
            <person name="Zeng Q."/>
            <person name="Gargeya S."/>
            <person name="Fitzgerald M."/>
            <person name="Abouelleil A."/>
            <person name="Alvarado L."/>
            <person name="Chapman S.B."/>
            <person name="Gainer-Dewar J."/>
            <person name="Goldberg J."/>
            <person name="Griggs A."/>
            <person name="Gujja S."/>
            <person name="Hansen M."/>
            <person name="Howarth C."/>
            <person name="Imamovic A."/>
            <person name="Ireland A."/>
            <person name="Larimer J."/>
            <person name="McCowan C."/>
            <person name="Murphy C."/>
            <person name="Pearson M."/>
            <person name="Poon T.W."/>
            <person name="Priest M."/>
            <person name="Roberts A."/>
            <person name="Saif S."/>
            <person name="Shea T."/>
            <person name="Sykes S."/>
            <person name="Wortman J."/>
            <person name="Nusbaum C."/>
            <person name="Birren B."/>
        </authorList>
    </citation>
    <scope>NUCLEOTIDE SEQUENCE [LARGE SCALE GENOMIC DNA]</scope>
    <source>
        <strain evidence="6">NJM9701</strain>
    </source>
</reference>
<dbReference type="OrthoDB" id="194386at2759"/>
<evidence type="ECO:0000256" key="4">
    <source>
        <dbReference type="ARBA" id="ARBA00041867"/>
    </source>
</evidence>